<keyword evidence="7" id="KW-0378">Hydrolase</keyword>
<comment type="catalytic activity">
    <reaction evidence="13">
        <text>a 1,2-diacyl-sn-glycerol + H2O = a 2-acylglycerol + a fatty acid + H(+)</text>
        <dbReference type="Rhea" id="RHEA:33275"/>
        <dbReference type="ChEBI" id="CHEBI:15377"/>
        <dbReference type="ChEBI" id="CHEBI:15378"/>
        <dbReference type="ChEBI" id="CHEBI:17389"/>
        <dbReference type="ChEBI" id="CHEBI:17815"/>
        <dbReference type="ChEBI" id="CHEBI:28868"/>
        <dbReference type="EC" id="3.1.1.116"/>
    </reaction>
    <physiologicalReaction direction="left-to-right" evidence="13">
        <dbReference type="Rhea" id="RHEA:33276"/>
    </physiologicalReaction>
</comment>
<evidence type="ECO:0000256" key="3">
    <source>
        <dbReference type="ARBA" id="ARBA00022475"/>
    </source>
</evidence>
<dbReference type="PANTHER" id="PTHR45792:SF8">
    <property type="entry name" value="DIACYLGLYCEROL LIPASE-ALPHA"/>
    <property type="match status" value="1"/>
</dbReference>
<dbReference type="CDD" id="cd00519">
    <property type="entry name" value="Lipase_3"/>
    <property type="match status" value="1"/>
</dbReference>
<dbReference type="GO" id="GO:0016787">
    <property type="term" value="F:hydrolase activity"/>
    <property type="evidence" value="ECO:0007669"/>
    <property type="project" value="UniProtKB-KW"/>
</dbReference>
<keyword evidence="4" id="KW-0597">Phosphoprotein</keyword>
<reference evidence="17 18" key="1">
    <citation type="submission" date="2024-10" db="EMBL/GenBank/DDBJ databases">
        <title>Updated reference genomes for cyclostephanoid diatoms.</title>
        <authorList>
            <person name="Roberts W.R."/>
            <person name="Alverson A.J."/>
        </authorList>
    </citation>
    <scope>NUCLEOTIDE SEQUENCE [LARGE SCALE GENOMIC DNA]</scope>
    <source>
        <strain evidence="17 18">AJA276-08</strain>
    </source>
</reference>
<dbReference type="InterPro" id="IPR002921">
    <property type="entry name" value="Fungal_lipase-type"/>
</dbReference>
<keyword evidence="10" id="KW-1133">Transmembrane helix</keyword>
<dbReference type="Gene3D" id="3.40.50.1820">
    <property type="entry name" value="alpha/beta hydrolase"/>
    <property type="match status" value="1"/>
</dbReference>
<evidence type="ECO:0000313" key="18">
    <source>
        <dbReference type="Proteomes" id="UP001530315"/>
    </source>
</evidence>
<evidence type="ECO:0000256" key="13">
    <source>
        <dbReference type="ARBA" id="ARBA00024531"/>
    </source>
</evidence>
<comment type="cofactor">
    <cofactor evidence="1">
        <name>Ca(2+)</name>
        <dbReference type="ChEBI" id="CHEBI:29108"/>
    </cofactor>
</comment>
<dbReference type="GO" id="GO:0046872">
    <property type="term" value="F:metal ion binding"/>
    <property type="evidence" value="ECO:0007669"/>
    <property type="project" value="UniProtKB-KW"/>
</dbReference>
<name>A0ABD3NW02_9STRA</name>
<accession>A0ABD3NW02</accession>
<keyword evidence="8" id="KW-0106">Calcium</keyword>
<dbReference type="GO" id="GO:0016042">
    <property type="term" value="P:lipid catabolic process"/>
    <property type="evidence" value="ECO:0007669"/>
    <property type="project" value="UniProtKB-KW"/>
</dbReference>
<keyword evidence="3" id="KW-1003">Cell membrane</keyword>
<keyword evidence="9" id="KW-0442">Lipid degradation</keyword>
<feature type="domain" description="Fungal lipase-type" evidence="16">
    <location>
        <begin position="347"/>
        <end position="494"/>
    </location>
</feature>
<keyword evidence="11" id="KW-0443">Lipid metabolism</keyword>
<evidence type="ECO:0000256" key="5">
    <source>
        <dbReference type="ARBA" id="ARBA00022692"/>
    </source>
</evidence>
<dbReference type="EC" id="3.1.1.116" evidence="14"/>
<proteinExistence type="predicted"/>
<evidence type="ECO:0000256" key="1">
    <source>
        <dbReference type="ARBA" id="ARBA00001913"/>
    </source>
</evidence>
<dbReference type="AlphaFoldDB" id="A0ABD3NW02"/>
<dbReference type="Pfam" id="PF01764">
    <property type="entry name" value="Lipase_3"/>
    <property type="match status" value="1"/>
</dbReference>
<evidence type="ECO:0000256" key="4">
    <source>
        <dbReference type="ARBA" id="ARBA00022553"/>
    </source>
</evidence>
<evidence type="ECO:0000259" key="16">
    <source>
        <dbReference type="Pfam" id="PF01764"/>
    </source>
</evidence>
<evidence type="ECO:0000256" key="10">
    <source>
        <dbReference type="ARBA" id="ARBA00022989"/>
    </source>
</evidence>
<dbReference type="SUPFAM" id="SSF53474">
    <property type="entry name" value="alpha/beta-Hydrolases"/>
    <property type="match status" value="1"/>
</dbReference>
<feature type="signal peptide" evidence="15">
    <location>
        <begin position="1"/>
        <end position="29"/>
    </location>
</feature>
<organism evidence="17 18">
    <name type="scientific">Stephanodiscus triporus</name>
    <dbReference type="NCBI Taxonomy" id="2934178"/>
    <lineage>
        <taxon>Eukaryota</taxon>
        <taxon>Sar</taxon>
        <taxon>Stramenopiles</taxon>
        <taxon>Ochrophyta</taxon>
        <taxon>Bacillariophyta</taxon>
        <taxon>Coscinodiscophyceae</taxon>
        <taxon>Thalassiosirophycidae</taxon>
        <taxon>Stephanodiscales</taxon>
        <taxon>Stephanodiscaceae</taxon>
        <taxon>Stephanodiscus</taxon>
    </lineage>
</organism>
<dbReference type="GO" id="GO:0005886">
    <property type="term" value="C:plasma membrane"/>
    <property type="evidence" value="ECO:0007669"/>
    <property type="project" value="UniProtKB-SubCell"/>
</dbReference>
<dbReference type="InterPro" id="IPR029058">
    <property type="entry name" value="AB_hydrolase_fold"/>
</dbReference>
<keyword evidence="5" id="KW-0812">Transmembrane</keyword>
<comment type="subcellular location">
    <subcellularLocation>
        <location evidence="2">Cell membrane</location>
        <topology evidence="2">Multi-pass membrane protein</topology>
    </subcellularLocation>
</comment>
<protein>
    <recommendedName>
        <fullName evidence="14">sn-1-specific diacylglycerol lipase</fullName>
        <ecNumber evidence="14">3.1.1.116</ecNumber>
    </recommendedName>
</protein>
<evidence type="ECO:0000256" key="12">
    <source>
        <dbReference type="ARBA" id="ARBA00023136"/>
    </source>
</evidence>
<evidence type="ECO:0000256" key="11">
    <source>
        <dbReference type="ARBA" id="ARBA00023098"/>
    </source>
</evidence>
<dbReference type="PANTHER" id="PTHR45792">
    <property type="entry name" value="DIACYLGLYCEROL LIPASE HOMOLOG-RELATED"/>
    <property type="match status" value="1"/>
</dbReference>
<evidence type="ECO:0000256" key="9">
    <source>
        <dbReference type="ARBA" id="ARBA00022963"/>
    </source>
</evidence>
<dbReference type="EMBL" id="JALLAZ020001130">
    <property type="protein sequence ID" value="KAL3780114.1"/>
    <property type="molecule type" value="Genomic_DNA"/>
</dbReference>
<evidence type="ECO:0000256" key="2">
    <source>
        <dbReference type="ARBA" id="ARBA00004651"/>
    </source>
</evidence>
<comment type="caution">
    <text evidence="17">The sequence shown here is derived from an EMBL/GenBank/DDBJ whole genome shotgun (WGS) entry which is preliminary data.</text>
</comment>
<evidence type="ECO:0000256" key="15">
    <source>
        <dbReference type="SAM" id="SignalP"/>
    </source>
</evidence>
<keyword evidence="18" id="KW-1185">Reference proteome</keyword>
<feature type="chain" id="PRO_5044793502" description="sn-1-specific diacylglycerol lipase" evidence="15">
    <location>
        <begin position="30"/>
        <end position="630"/>
    </location>
</feature>
<dbReference type="InterPro" id="IPR052214">
    <property type="entry name" value="DAG_Lipase-Related"/>
</dbReference>
<dbReference type="Proteomes" id="UP001530315">
    <property type="component" value="Unassembled WGS sequence"/>
</dbReference>
<evidence type="ECO:0000256" key="6">
    <source>
        <dbReference type="ARBA" id="ARBA00022723"/>
    </source>
</evidence>
<keyword evidence="6" id="KW-0479">Metal-binding</keyword>
<keyword evidence="15" id="KW-0732">Signal</keyword>
<gene>
    <name evidence="17" type="ORF">ACHAW5_005752</name>
</gene>
<evidence type="ECO:0000256" key="14">
    <source>
        <dbReference type="ARBA" id="ARBA00026104"/>
    </source>
</evidence>
<evidence type="ECO:0000256" key="8">
    <source>
        <dbReference type="ARBA" id="ARBA00022837"/>
    </source>
</evidence>
<evidence type="ECO:0000313" key="17">
    <source>
        <dbReference type="EMBL" id="KAL3780114.1"/>
    </source>
</evidence>
<keyword evidence="12" id="KW-0472">Membrane</keyword>
<evidence type="ECO:0000256" key="7">
    <source>
        <dbReference type="ARBA" id="ARBA00022801"/>
    </source>
</evidence>
<sequence>MLLIICACYLHRRRLLMMLLLLSVDTALAAPRGGAIFSRRDGKEAQSSQRRLDVSNTVVEHECIEQETSESACMDEIMEIMNEEEKKRTFPKRLFDVAKTFIGRAADVILSRTSLRLPNDDAGNDDDVDHTFDDLDRIIESTNTTKNDEVFQHRHQHQHLCDVDGGEEYVDGGWLLEIWPPLRQGSPFLSGRKQQRSLLHRMNKKLLSSETTKALKTIRGIIKRFPEYGIVDLFGMYSPKDVIWSFVALSKLQHIVDHDTEDDTQNDVLFDKKLFEELAHYCAFASAAYGWKGFAFCSRLHPFGGNYRVVARGTGIDKRDIVTANWHSKANRPAYYIARDIKRKAIVLSIRGSLSPRDILTDLICSCKNFFVEDDVEIGGIVDFGSNATAPPPIILGRAHKGMVEAAQKIAGMTGKVISDELDANPDYTLVIVGHSLGGGVAAIIAAMWHRRFLNRIRAICYGSPCVFPMNITKEFDNIIISIVGSGDPFARISLGHLADLTKAISKLCQDKGMRDEILRRTTDTVDADDFSWCANVMIFLRKLCNSEKLLPPGKILQVSGPLLEVQQTMSAAGNNSMGKLMGRDITARLKSVDAIRFNELKLHARMFDVSLHIPLRYELLLQRLASSEI</sequence>